<protein>
    <recommendedName>
        <fullName evidence="2">Antitoxin</fullName>
    </recommendedName>
</protein>
<dbReference type="AlphaFoldDB" id="A0AAU8JGG1"/>
<organism evidence="3">
    <name type="scientific">Planktothricoides raciborskii GIHE-MW2</name>
    <dbReference type="NCBI Taxonomy" id="2792601"/>
    <lineage>
        <taxon>Bacteria</taxon>
        <taxon>Bacillati</taxon>
        <taxon>Cyanobacteriota</taxon>
        <taxon>Cyanophyceae</taxon>
        <taxon>Oscillatoriophycideae</taxon>
        <taxon>Oscillatoriales</taxon>
        <taxon>Oscillatoriaceae</taxon>
        <taxon>Planktothricoides</taxon>
    </lineage>
</organism>
<dbReference type="NCBIfam" id="TIGR01552">
    <property type="entry name" value="phd_fam"/>
    <property type="match status" value="1"/>
</dbReference>
<gene>
    <name evidence="3" type="ORF">ABWT76_000117</name>
</gene>
<evidence type="ECO:0000256" key="2">
    <source>
        <dbReference type="RuleBase" id="RU362080"/>
    </source>
</evidence>
<dbReference type="SUPFAM" id="SSF143120">
    <property type="entry name" value="YefM-like"/>
    <property type="match status" value="1"/>
</dbReference>
<evidence type="ECO:0000256" key="1">
    <source>
        <dbReference type="ARBA" id="ARBA00009981"/>
    </source>
</evidence>
<sequence>MNKLDLTQAQERFGELIALVGDNGEQILIEKFGQPIAAIISYADLKRLQNIQADARDSEMISK</sequence>
<comment type="function">
    <text evidence="2">Antitoxin component of a type II toxin-antitoxin (TA) system.</text>
</comment>
<accession>A0AAU8JGG1</accession>
<dbReference type="RefSeq" id="WP_354635478.1">
    <property type="nucleotide sequence ID" value="NZ_CP159837.1"/>
</dbReference>
<dbReference type="InterPro" id="IPR006442">
    <property type="entry name" value="Antitoxin_Phd/YefM"/>
</dbReference>
<proteinExistence type="inferred from homology"/>
<dbReference type="EMBL" id="CP159837">
    <property type="protein sequence ID" value="XCM37363.1"/>
    <property type="molecule type" value="Genomic_DNA"/>
</dbReference>
<reference evidence="3" key="1">
    <citation type="submission" date="2024-07" db="EMBL/GenBank/DDBJ databases">
        <authorList>
            <person name="Kim Y.J."/>
            <person name="Jeong J.Y."/>
        </authorList>
    </citation>
    <scope>NUCLEOTIDE SEQUENCE</scope>
    <source>
        <strain evidence="3">GIHE-MW2</strain>
    </source>
</reference>
<name>A0AAU8JGG1_9CYAN</name>
<dbReference type="Pfam" id="PF02604">
    <property type="entry name" value="PhdYeFM_antitox"/>
    <property type="match status" value="1"/>
</dbReference>
<dbReference type="Gene3D" id="3.40.1620.10">
    <property type="entry name" value="YefM-like domain"/>
    <property type="match status" value="1"/>
</dbReference>
<dbReference type="InterPro" id="IPR036165">
    <property type="entry name" value="YefM-like_sf"/>
</dbReference>
<evidence type="ECO:0000313" key="3">
    <source>
        <dbReference type="EMBL" id="XCM37363.1"/>
    </source>
</evidence>
<comment type="similarity">
    <text evidence="1 2">Belongs to the phD/YefM antitoxin family.</text>
</comment>